<protein>
    <submittedName>
        <fullName evidence="2">Uncharacterized protein</fullName>
    </submittedName>
</protein>
<dbReference type="AlphaFoldDB" id="B3QS42"/>
<dbReference type="KEGG" id="cts:Ctha_1528"/>
<sequence length="205" mass="23067">MSGNIFDIVYRRAVSAFTQNSAETTENAEFYELKTRHYKAPMNDIYEAIQKKVDIWIGWDLDTKKKDLGNIAVIKCKVRTPLSLIKEADVSIWLTEEMDAQNQPETIVNVKSTLNLDNGQPDLGENQRIIAMLILALDELFPTSENPIHPSISKAFISKEEPKKQKVETTTIKAPGQEEAAAKTEKPSNGKSKEIKVTFASKNKK</sequence>
<name>B3QS42_CHLT3</name>
<reference evidence="2 3" key="1">
    <citation type="submission" date="2008-06" db="EMBL/GenBank/DDBJ databases">
        <title>Complete sequence of Chloroherpeton thalassium ATCC 35110.</title>
        <authorList>
            <consortium name="US DOE Joint Genome Institute"/>
            <person name="Lucas S."/>
            <person name="Copeland A."/>
            <person name="Lapidus A."/>
            <person name="Glavina del Rio T."/>
            <person name="Dalin E."/>
            <person name="Tice H."/>
            <person name="Bruce D."/>
            <person name="Goodwin L."/>
            <person name="Pitluck S."/>
            <person name="Schmutz J."/>
            <person name="Larimer F."/>
            <person name="Land M."/>
            <person name="Hauser L."/>
            <person name="Kyrpides N."/>
            <person name="Mikhailova N."/>
            <person name="Liu Z."/>
            <person name="Li T."/>
            <person name="Zhao F."/>
            <person name="Overmann J."/>
            <person name="Bryant D.A."/>
            <person name="Richardson P."/>
        </authorList>
    </citation>
    <scope>NUCLEOTIDE SEQUENCE [LARGE SCALE GENOMIC DNA]</scope>
    <source>
        <strain evidence="3">ATCC 35110 / GB-78</strain>
    </source>
</reference>
<evidence type="ECO:0000313" key="3">
    <source>
        <dbReference type="Proteomes" id="UP000001208"/>
    </source>
</evidence>
<accession>B3QS42</accession>
<dbReference type="EMBL" id="CP001100">
    <property type="protein sequence ID" value="ACF13987.1"/>
    <property type="molecule type" value="Genomic_DNA"/>
</dbReference>
<dbReference type="HOGENOM" id="CLU_1335568_0_0_10"/>
<keyword evidence="3" id="KW-1185">Reference proteome</keyword>
<feature type="compositionally biased region" description="Basic and acidic residues" evidence="1">
    <location>
        <begin position="180"/>
        <end position="196"/>
    </location>
</feature>
<evidence type="ECO:0000256" key="1">
    <source>
        <dbReference type="SAM" id="MobiDB-lite"/>
    </source>
</evidence>
<dbReference type="OrthoDB" id="597143at2"/>
<feature type="region of interest" description="Disordered" evidence="1">
    <location>
        <begin position="159"/>
        <end position="205"/>
    </location>
</feature>
<dbReference type="eggNOG" id="ENOG50337XZ">
    <property type="taxonomic scope" value="Bacteria"/>
</dbReference>
<proteinExistence type="predicted"/>
<dbReference type="Proteomes" id="UP000001208">
    <property type="component" value="Chromosome"/>
</dbReference>
<dbReference type="RefSeq" id="WP_012500071.1">
    <property type="nucleotide sequence ID" value="NC_011026.1"/>
</dbReference>
<gene>
    <name evidence="2" type="ordered locus">Ctha_1528</name>
</gene>
<dbReference type="STRING" id="517418.Ctha_1528"/>
<organism evidence="2 3">
    <name type="scientific">Chloroherpeton thalassium (strain ATCC 35110 / GB-78)</name>
    <dbReference type="NCBI Taxonomy" id="517418"/>
    <lineage>
        <taxon>Bacteria</taxon>
        <taxon>Pseudomonadati</taxon>
        <taxon>Chlorobiota</taxon>
        <taxon>Chlorobiia</taxon>
        <taxon>Chlorobiales</taxon>
        <taxon>Chloroherpetonaceae</taxon>
        <taxon>Chloroherpeton</taxon>
    </lineage>
</organism>
<evidence type="ECO:0000313" key="2">
    <source>
        <dbReference type="EMBL" id="ACF13987.1"/>
    </source>
</evidence>